<name>A0A1V5ZPL4_9BACT</name>
<reference evidence="1" key="1">
    <citation type="submission" date="2017-02" db="EMBL/GenBank/DDBJ databases">
        <title>Delving into the versatile metabolic prowess of the omnipresent phylum Bacteroidetes.</title>
        <authorList>
            <person name="Nobu M.K."/>
            <person name="Mei R."/>
            <person name="Narihiro T."/>
            <person name="Kuroda K."/>
            <person name="Liu W.-T."/>
        </authorList>
    </citation>
    <scope>NUCLEOTIDE SEQUENCE</scope>
    <source>
        <strain evidence="1">ADurb.Bin160</strain>
    </source>
</reference>
<proteinExistence type="predicted"/>
<comment type="caution">
    <text evidence="1">The sequence shown here is derived from an EMBL/GenBank/DDBJ whole genome shotgun (WGS) entry which is preliminary data.</text>
</comment>
<organism evidence="1">
    <name type="scientific">candidate division CPR1 bacterium ADurb.Bin160</name>
    <dbReference type="NCBI Taxonomy" id="1852826"/>
    <lineage>
        <taxon>Bacteria</taxon>
        <taxon>candidate division CPR1</taxon>
    </lineage>
</organism>
<dbReference type="AlphaFoldDB" id="A0A1V5ZPL4"/>
<protein>
    <submittedName>
        <fullName evidence="1">Uncharacterized protein</fullName>
    </submittedName>
</protein>
<dbReference type="EMBL" id="MWDB01000006">
    <property type="protein sequence ID" value="OQB42061.1"/>
    <property type="molecule type" value="Genomic_DNA"/>
</dbReference>
<evidence type="ECO:0000313" key="1">
    <source>
        <dbReference type="EMBL" id="OQB42061.1"/>
    </source>
</evidence>
<dbReference type="Proteomes" id="UP000485621">
    <property type="component" value="Unassembled WGS sequence"/>
</dbReference>
<accession>A0A1V5ZPL4</accession>
<gene>
    <name evidence="1" type="ORF">BWY04_00420</name>
</gene>
<sequence length="67" mass="7443">MAKGDGIKEFFSTLAKSFFKNTPSETNIKSFEALNATKYIKGLKQLDKEQKSGLLNKVVGYLTSYSS</sequence>